<organism evidence="2 3">
    <name type="scientific">Lentzea jiangxiensis</name>
    <dbReference type="NCBI Taxonomy" id="641025"/>
    <lineage>
        <taxon>Bacteria</taxon>
        <taxon>Bacillati</taxon>
        <taxon>Actinomycetota</taxon>
        <taxon>Actinomycetes</taxon>
        <taxon>Pseudonocardiales</taxon>
        <taxon>Pseudonocardiaceae</taxon>
        <taxon>Lentzea</taxon>
    </lineage>
</organism>
<dbReference type="Proteomes" id="UP000199691">
    <property type="component" value="Unassembled WGS sequence"/>
</dbReference>
<sequence length="114" mass="12659">MTGPRRDVASGRCPTTDDRAELIELLGHHADIEDFDVPAHHAVTGHVVRIDDGTERIHAHVRVEHWLPGEPTWLVVGLYDDESVRTPQGRRLTRVGLTAVHQENQSHDLVPSAG</sequence>
<reference evidence="3" key="1">
    <citation type="submission" date="2016-10" db="EMBL/GenBank/DDBJ databases">
        <authorList>
            <person name="Varghese N."/>
            <person name="Submissions S."/>
        </authorList>
    </citation>
    <scope>NUCLEOTIDE SEQUENCE [LARGE SCALE GENOMIC DNA]</scope>
    <source>
        <strain evidence="3">CGMCC 4.6609</strain>
    </source>
</reference>
<dbReference type="InterPro" id="IPR032710">
    <property type="entry name" value="NTF2-like_dom_sf"/>
</dbReference>
<protein>
    <submittedName>
        <fullName evidence="2">SnoaL-like domain-containing protein</fullName>
    </submittedName>
</protein>
<dbReference type="EMBL" id="FNIX01000003">
    <property type="protein sequence ID" value="SDO69143.1"/>
    <property type="molecule type" value="Genomic_DNA"/>
</dbReference>
<feature type="domain" description="SnoaL-like" evidence="1">
    <location>
        <begin position="14"/>
        <end position="93"/>
    </location>
</feature>
<gene>
    <name evidence="2" type="ORF">SAMN05421507_103367</name>
</gene>
<keyword evidence="3" id="KW-1185">Reference proteome</keyword>
<dbReference type="OrthoDB" id="1492465at2"/>
<dbReference type="Pfam" id="PF13577">
    <property type="entry name" value="SnoaL_4"/>
    <property type="match status" value="1"/>
</dbReference>
<name>A0A1H0LM56_9PSEU</name>
<evidence type="ECO:0000313" key="3">
    <source>
        <dbReference type="Proteomes" id="UP000199691"/>
    </source>
</evidence>
<accession>A0A1H0LM56</accession>
<dbReference type="Gene3D" id="3.10.450.50">
    <property type="match status" value="1"/>
</dbReference>
<evidence type="ECO:0000313" key="2">
    <source>
        <dbReference type="EMBL" id="SDO69143.1"/>
    </source>
</evidence>
<dbReference type="SUPFAM" id="SSF54427">
    <property type="entry name" value="NTF2-like"/>
    <property type="match status" value="1"/>
</dbReference>
<evidence type="ECO:0000259" key="1">
    <source>
        <dbReference type="Pfam" id="PF13577"/>
    </source>
</evidence>
<dbReference type="AlphaFoldDB" id="A0A1H0LM56"/>
<dbReference type="InterPro" id="IPR037401">
    <property type="entry name" value="SnoaL-like"/>
</dbReference>
<dbReference type="RefSeq" id="WP_090097071.1">
    <property type="nucleotide sequence ID" value="NZ_FNIX01000003.1"/>
</dbReference>
<dbReference type="STRING" id="641025.SAMN05421507_103367"/>
<proteinExistence type="predicted"/>